<evidence type="ECO:0000256" key="7">
    <source>
        <dbReference type="ARBA" id="ARBA00022729"/>
    </source>
</evidence>
<keyword evidence="17" id="KW-1185">Reference proteome</keyword>
<dbReference type="EMBL" id="GL732596">
    <property type="protein sequence ID" value="EFX72790.1"/>
    <property type="molecule type" value="Genomic_DNA"/>
</dbReference>
<keyword evidence="5" id="KW-0165">Cleavage on pair of basic residues</keyword>
<dbReference type="FunCoup" id="E9H645">
    <property type="interactions" value="576"/>
</dbReference>
<dbReference type="GO" id="GO:0038023">
    <property type="term" value="F:signaling receptor activity"/>
    <property type="evidence" value="ECO:0007669"/>
    <property type="project" value="InterPro"/>
</dbReference>
<reference evidence="16 17" key="1">
    <citation type="journal article" date="2011" name="Science">
        <title>The ecoresponsive genome of Daphnia pulex.</title>
        <authorList>
            <person name="Colbourne J.K."/>
            <person name="Pfrender M.E."/>
            <person name="Gilbert D."/>
            <person name="Thomas W.K."/>
            <person name="Tucker A."/>
            <person name="Oakley T.H."/>
            <person name="Tokishita S."/>
            <person name="Aerts A."/>
            <person name="Arnold G.J."/>
            <person name="Basu M.K."/>
            <person name="Bauer D.J."/>
            <person name="Caceres C.E."/>
            <person name="Carmel L."/>
            <person name="Casola C."/>
            <person name="Choi J.H."/>
            <person name="Detter J.C."/>
            <person name="Dong Q."/>
            <person name="Dusheyko S."/>
            <person name="Eads B.D."/>
            <person name="Frohlich T."/>
            <person name="Geiler-Samerotte K.A."/>
            <person name="Gerlach D."/>
            <person name="Hatcher P."/>
            <person name="Jogdeo S."/>
            <person name="Krijgsveld J."/>
            <person name="Kriventseva E.V."/>
            <person name="Kultz D."/>
            <person name="Laforsch C."/>
            <person name="Lindquist E."/>
            <person name="Lopez J."/>
            <person name="Manak J.R."/>
            <person name="Muller J."/>
            <person name="Pangilinan J."/>
            <person name="Patwardhan R.P."/>
            <person name="Pitluck S."/>
            <person name="Pritham E.J."/>
            <person name="Rechtsteiner A."/>
            <person name="Rho M."/>
            <person name="Rogozin I.B."/>
            <person name="Sakarya O."/>
            <person name="Salamov A."/>
            <person name="Schaack S."/>
            <person name="Shapiro H."/>
            <person name="Shiga Y."/>
            <person name="Skalitzky C."/>
            <person name="Smith Z."/>
            <person name="Souvorov A."/>
            <person name="Sung W."/>
            <person name="Tang Z."/>
            <person name="Tsuchiya D."/>
            <person name="Tu H."/>
            <person name="Vos H."/>
            <person name="Wang M."/>
            <person name="Wolf Y.I."/>
            <person name="Yamagata H."/>
            <person name="Yamada T."/>
            <person name="Ye Y."/>
            <person name="Shaw J.R."/>
            <person name="Andrews J."/>
            <person name="Crease T.J."/>
            <person name="Tang H."/>
            <person name="Lucas S.M."/>
            <person name="Robertson H.M."/>
            <person name="Bork P."/>
            <person name="Koonin E.V."/>
            <person name="Zdobnov E.M."/>
            <person name="Grigoriev I.V."/>
            <person name="Lynch M."/>
            <person name="Boore J.L."/>
        </authorList>
    </citation>
    <scope>NUCLEOTIDE SEQUENCE [LARGE SCALE GENOMIC DNA]</scope>
</reference>
<evidence type="ECO:0000313" key="17">
    <source>
        <dbReference type="Proteomes" id="UP000000305"/>
    </source>
</evidence>
<keyword evidence="10 12" id="KW-0472">Membrane</keyword>
<dbReference type="GO" id="GO:0005789">
    <property type="term" value="C:endoplasmic reticulum membrane"/>
    <property type="evidence" value="ECO:0007669"/>
    <property type="project" value="UniProtKB-SubCell"/>
</dbReference>
<evidence type="ECO:0000256" key="12">
    <source>
        <dbReference type="SAM" id="Phobius"/>
    </source>
</evidence>
<dbReference type="STRING" id="6669.E9H645"/>
<evidence type="ECO:0000256" key="8">
    <source>
        <dbReference type="ARBA" id="ARBA00022824"/>
    </source>
</evidence>
<protein>
    <recommendedName>
        <fullName evidence="18">Renin receptor</fullName>
    </recommendedName>
</protein>
<feature type="domain" description="Renin receptor N-terminal" evidence="15">
    <location>
        <begin position="19"/>
        <end position="107"/>
    </location>
</feature>
<dbReference type="KEGG" id="dpx:DAPPUDRAFT_254018"/>
<evidence type="ECO:0000259" key="14">
    <source>
        <dbReference type="Pfam" id="PF07850"/>
    </source>
</evidence>
<evidence type="ECO:0000256" key="3">
    <source>
        <dbReference type="ARBA" id="ARBA00004373"/>
    </source>
</evidence>
<evidence type="ECO:0000256" key="13">
    <source>
        <dbReference type="SAM" id="SignalP"/>
    </source>
</evidence>
<gene>
    <name evidence="16" type="ORF">DAPPUDRAFT_254018</name>
</gene>
<evidence type="ECO:0000256" key="6">
    <source>
        <dbReference type="ARBA" id="ARBA00022692"/>
    </source>
</evidence>
<proteinExistence type="predicted"/>
<feature type="signal peptide" evidence="13">
    <location>
        <begin position="1"/>
        <end position="18"/>
    </location>
</feature>
<dbReference type="OrthoDB" id="7866065at2759"/>
<dbReference type="AlphaFoldDB" id="E9H645"/>
<feature type="domain" description="Renin receptor-like C-terminal transmembrane spanning segment" evidence="14">
    <location>
        <begin position="231"/>
        <end position="308"/>
    </location>
</feature>
<dbReference type="Pfam" id="PF07850">
    <property type="entry name" value="Renin_r"/>
    <property type="match status" value="1"/>
</dbReference>
<keyword evidence="11" id="KW-0675">Receptor</keyword>
<keyword evidence="6 12" id="KW-0812">Transmembrane</keyword>
<keyword evidence="4" id="KW-1003">Cell membrane</keyword>
<evidence type="ECO:0000256" key="9">
    <source>
        <dbReference type="ARBA" id="ARBA00022989"/>
    </source>
</evidence>
<dbReference type="InterPro" id="IPR057318">
    <property type="entry name" value="RENR_N"/>
</dbReference>
<evidence type="ECO:0000256" key="11">
    <source>
        <dbReference type="ARBA" id="ARBA00023170"/>
    </source>
</evidence>
<evidence type="ECO:0000256" key="2">
    <source>
        <dbReference type="ARBA" id="ARBA00004251"/>
    </source>
</evidence>
<keyword evidence="7 13" id="KW-0732">Signal</keyword>
<dbReference type="InterPro" id="IPR012493">
    <property type="entry name" value="Renin_rcpt"/>
</dbReference>
<dbReference type="GO" id="GO:0031982">
    <property type="term" value="C:vesicle"/>
    <property type="evidence" value="ECO:0007669"/>
    <property type="project" value="UniProtKB-SubCell"/>
</dbReference>
<dbReference type="PANTHER" id="PTHR13351:SF1">
    <property type="entry name" value="RENIN RECEPTOR"/>
    <property type="match status" value="1"/>
</dbReference>
<keyword evidence="9 12" id="KW-1133">Transmembrane helix</keyword>
<evidence type="ECO:0000256" key="1">
    <source>
        <dbReference type="ARBA" id="ARBA00004115"/>
    </source>
</evidence>
<dbReference type="InParanoid" id="E9H645"/>
<name>E9H645_DAPPU</name>
<dbReference type="GO" id="GO:0030177">
    <property type="term" value="P:positive regulation of Wnt signaling pathway"/>
    <property type="evidence" value="ECO:0000318"/>
    <property type="project" value="GO_Central"/>
</dbReference>
<keyword evidence="8" id="KW-0256">Endoplasmic reticulum</keyword>
<sequence length="310" mass="34666">MKVASIVGVFCLFTSVLGNGEFSILHSPNGVNFRGDEQLNTSELPKIISTAMGHTTPSGDSWNGLTVLNPFNYPEVAVAVVVEGVQSLQLSEPRYPLEITSNLDQVKDDFTSILGQVVFDENDLYSGETQKILALQKLNKKDVSVLQFLKDIDVLMDLKHKVLAKSVFKTVWIRLNGLDDIISVYGQDSEQALEAVTILKSALGELQDALENTYGDRFILTAITNERLRLREKRSTTSNAKANSLRELYWKLNLSKRYGSDYSSIFNILLWTSVFLIAALISTAVFICTLDPGRDSIIYRMTTQRIKKEN</sequence>
<dbReference type="PANTHER" id="PTHR13351">
    <property type="entry name" value="RENIN RECEPTOR"/>
    <property type="match status" value="1"/>
</dbReference>
<evidence type="ECO:0000313" key="16">
    <source>
        <dbReference type="EMBL" id="EFX72790.1"/>
    </source>
</evidence>
<evidence type="ECO:0008006" key="18">
    <source>
        <dbReference type="Google" id="ProtNLM"/>
    </source>
</evidence>
<organism evidence="16 17">
    <name type="scientific">Daphnia pulex</name>
    <name type="common">Water flea</name>
    <dbReference type="NCBI Taxonomy" id="6669"/>
    <lineage>
        <taxon>Eukaryota</taxon>
        <taxon>Metazoa</taxon>
        <taxon>Ecdysozoa</taxon>
        <taxon>Arthropoda</taxon>
        <taxon>Crustacea</taxon>
        <taxon>Branchiopoda</taxon>
        <taxon>Diplostraca</taxon>
        <taxon>Cladocera</taxon>
        <taxon>Anomopoda</taxon>
        <taxon>Daphniidae</taxon>
        <taxon>Daphnia</taxon>
    </lineage>
</organism>
<dbReference type="GO" id="GO:0009897">
    <property type="term" value="C:external side of plasma membrane"/>
    <property type="evidence" value="ECO:0000318"/>
    <property type="project" value="GO_Central"/>
</dbReference>
<evidence type="ECO:0000256" key="4">
    <source>
        <dbReference type="ARBA" id="ARBA00022475"/>
    </source>
</evidence>
<dbReference type="HOGENOM" id="CLU_065819_0_0_1"/>
<dbReference type="InterPro" id="IPR056780">
    <property type="entry name" value="Renin_r_C"/>
</dbReference>
<accession>E9H645</accession>
<dbReference type="Proteomes" id="UP000000305">
    <property type="component" value="Unassembled WGS sequence"/>
</dbReference>
<dbReference type="GO" id="GO:0098588">
    <property type="term" value="C:bounding membrane of organelle"/>
    <property type="evidence" value="ECO:0007669"/>
    <property type="project" value="UniProtKB-ARBA"/>
</dbReference>
<dbReference type="Pfam" id="PF25294">
    <property type="entry name" value="RENR_N"/>
    <property type="match status" value="2"/>
</dbReference>
<feature type="domain" description="Renin receptor N-terminal" evidence="15">
    <location>
        <begin position="133"/>
        <end position="225"/>
    </location>
</feature>
<dbReference type="OMA" id="CDINFEQ"/>
<evidence type="ECO:0000256" key="5">
    <source>
        <dbReference type="ARBA" id="ARBA00022685"/>
    </source>
</evidence>
<evidence type="ECO:0000256" key="10">
    <source>
        <dbReference type="ARBA" id="ARBA00023136"/>
    </source>
</evidence>
<dbReference type="PhylomeDB" id="E9H645"/>
<evidence type="ECO:0000259" key="15">
    <source>
        <dbReference type="Pfam" id="PF25294"/>
    </source>
</evidence>
<comment type="subcellular location">
    <subcellularLocation>
        <location evidence="2">Cell membrane</location>
        <topology evidence="2">Single-pass type I membrane protein</topology>
    </subcellularLocation>
    <subcellularLocation>
        <location evidence="1">Endoplasmic reticulum membrane</location>
        <topology evidence="1">Single-pass type I membrane protein</topology>
    </subcellularLocation>
    <subcellularLocation>
        <location evidence="3">Vesicle</location>
    </subcellularLocation>
</comment>
<dbReference type="eggNOG" id="KOG4737">
    <property type="taxonomic scope" value="Eukaryota"/>
</dbReference>
<feature type="chain" id="PRO_5003238057" description="Renin receptor" evidence="13">
    <location>
        <begin position="19"/>
        <end position="310"/>
    </location>
</feature>
<feature type="transmembrane region" description="Helical" evidence="12">
    <location>
        <begin position="268"/>
        <end position="290"/>
    </location>
</feature>